<keyword evidence="2" id="KW-1185">Reference proteome</keyword>
<comment type="caution">
    <text evidence="1">The sequence shown here is derived from an EMBL/GenBank/DDBJ whole genome shotgun (WGS) entry which is preliminary data.</text>
</comment>
<dbReference type="EMBL" id="CM046397">
    <property type="protein sequence ID" value="KAI8533989.1"/>
    <property type="molecule type" value="Genomic_DNA"/>
</dbReference>
<reference evidence="1" key="1">
    <citation type="submission" date="2022-02" db="EMBL/GenBank/DDBJ databases">
        <title>Plant Genome Project.</title>
        <authorList>
            <person name="Zhang R.-G."/>
        </authorList>
    </citation>
    <scope>NUCLEOTIDE SEQUENCE</scope>
    <source>
        <strain evidence="1">AT1</strain>
    </source>
</reference>
<name>A0ACC0M063_RHOML</name>
<proteinExistence type="predicted"/>
<gene>
    <name evidence="1" type="ORF">RHMOL_Rhmol10G0054000</name>
</gene>
<organism evidence="1 2">
    <name type="scientific">Rhododendron molle</name>
    <name type="common">Chinese azalea</name>
    <name type="synonym">Azalea mollis</name>
    <dbReference type="NCBI Taxonomy" id="49168"/>
    <lineage>
        <taxon>Eukaryota</taxon>
        <taxon>Viridiplantae</taxon>
        <taxon>Streptophyta</taxon>
        <taxon>Embryophyta</taxon>
        <taxon>Tracheophyta</taxon>
        <taxon>Spermatophyta</taxon>
        <taxon>Magnoliopsida</taxon>
        <taxon>eudicotyledons</taxon>
        <taxon>Gunneridae</taxon>
        <taxon>Pentapetalae</taxon>
        <taxon>asterids</taxon>
        <taxon>Ericales</taxon>
        <taxon>Ericaceae</taxon>
        <taxon>Ericoideae</taxon>
        <taxon>Rhodoreae</taxon>
        <taxon>Rhododendron</taxon>
    </lineage>
</organism>
<protein>
    <submittedName>
        <fullName evidence="1">Uncharacterized protein</fullName>
    </submittedName>
</protein>
<sequence>MSSDHQHCIKRDMRRCWRRQSFPARGSTVSSPVAGVMKSGGAALSQPSSRERRAPDPFVLWAGRLFPPLSLILPMYSLAFLHGEACP</sequence>
<evidence type="ECO:0000313" key="2">
    <source>
        <dbReference type="Proteomes" id="UP001062846"/>
    </source>
</evidence>
<evidence type="ECO:0000313" key="1">
    <source>
        <dbReference type="EMBL" id="KAI8533989.1"/>
    </source>
</evidence>
<dbReference type="Proteomes" id="UP001062846">
    <property type="component" value="Chromosome 10"/>
</dbReference>
<accession>A0ACC0M063</accession>